<organism evidence="1 3">
    <name type="scientific">Corynebacterium glucuronolyticum</name>
    <dbReference type="NCBI Taxonomy" id="39791"/>
    <lineage>
        <taxon>Bacteria</taxon>
        <taxon>Bacillati</taxon>
        <taxon>Actinomycetota</taxon>
        <taxon>Actinomycetes</taxon>
        <taxon>Mycobacteriales</taxon>
        <taxon>Corynebacteriaceae</taxon>
        <taxon>Corynebacterium</taxon>
    </lineage>
</organism>
<dbReference type="Proteomes" id="UP000596145">
    <property type="component" value="Chromosome"/>
</dbReference>
<evidence type="ECO:0000313" key="1">
    <source>
        <dbReference type="EMBL" id="QQB47450.1"/>
    </source>
</evidence>
<dbReference type="Proteomes" id="UP000617681">
    <property type="component" value="Chromosome"/>
</dbReference>
<dbReference type="EMBL" id="CP066007">
    <property type="protein sequence ID" value="QQB47450.1"/>
    <property type="molecule type" value="Genomic_DNA"/>
</dbReference>
<evidence type="ECO:0000313" key="2">
    <source>
        <dbReference type="EMBL" id="QRP69998.1"/>
    </source>
</evidence>
<dbReference type="EMBL" id="CP069534">
    <property type="protein sequence ID" value="QRP69998.1"/>
    <property type="molecule type" value="Genomic_DNA"/>
</dbReference>
<evidence type="ECO:0000313" key="3">
    <source>
        <dbReference type="Proteomes" id="UP000596145"/>
    </source>
</evidence>
<accession>A0A7T4EHE9</accession>
<reference evidence="1 3" key="1">
    <citation type="submission" date="2020-12" db="EMBL/GenBank/DDBJ databases">
        <title>FDA dAtabase for Regulatory Grade micrObial Sequences (FDA-ARGOS): Supporting development and validation of Infectious Disease Dx tests.</title>
        <authorList>
            <person name="Sproer C."/>
            <person name="Gronow S."/>
            <person name="Severitt S."/>
            <person name="Schroder I."/>
            <person name="Tallon L."/>
            <person name="Sadzewicz L."/>
            <person name="Zhao X."/>
            <person name="Boylan J."/>
            <person name="Ott S."/>
            <person name="Bowen H."/>
            <person name="Vavikolanu K."/>
            <person name="Mehta A."/>
            <person name="Aluvathingal J."/>
            <person name="Nadendla S."/>
            <person name="Lowell S."/>
            <person name="Myers T."/>
            <person name="Yan Y."/>
            <person name="Sichtig H."/>
        </authorList>
    </citation>
    <scope>NUCLEOTIDE SEQUENCE [LARGE SCALE GENOMIC DNA]</scope>
    <source>
        <strain evidence="1 3">FDAARGOS_1053</strain>
        <strain evidence="2">FDAARGOS_1191</strain>
    </source>
</reference>
<sequence length="74" mass="8267">MKPVIIDADTQVPLWTAVECAEYSNTARGTFTSYAGRGRAPKPVAKLHGLTLWNSKDIIEWTEERSKGNRGVNY</sequence>
<protein>
    <recommendedName>
        <fullName evidence="4">Transcriptional regulator, AlpA family</fullName>
    </recommendedName>
</protein>
<dbReference type="AlphaFoldDB" id="A0A7T4EHE9"/>
<dbReference type="GeneID" id="92760698"/>
<proteinExistence type="predicted"/>
<dbReference type="RefSeq" id="WP_005389174.1">
    <property type="nucleotide sequence ID" value="NZ_CP066007.1"/>
</dbReference>
<dbReference type="OrthoDB" id="4413958at2"/>
<evidence type="ECO:0008006" key="4">
    <source>
        <dbReference type="Google" id="ProtNLM"/>
    </source>
</evidence>
<name>A0A7T4EHE9_9CORY</name>
<gene>
    <name evidence="1" type="ORF">I6I10_06075</name>
    <name evidence="2" type="ORF">I6J21_09410</name>
</gene>